<dbReference type="EMBL" id="QAON01000013">
    <property type="protein sequence ID" value="PTQ88281.1"/>
    <property type="molecule type" value="Genomic_DNA"/>
</dbReference>
<dbReference type="GO" id="GO:0015627">
    <property type="term" value="C:type II protein secretion system complex"/>
    <property type="evidence" value="ECO:0007669"/>
    <property type="project" value="InterPro"/>
</dbReference>
<dbReference type="GO" id="GO:0015628">
    <property type="term" value="P:protein secretion by the type II secretion system"/>
    <property type="evidence" value="ECO:0007669"/>
    <property type="project" value="InterPro"/>
</dbReference>
<protein>
    <recommendedName>
        <fullName evidence="2">Type II secretion system protein H</fullName>
    </recommendedName>
    <alternativeName>
        <fullName evidence="9">General secretion pathway protein H</fullName>
    </alternativeName>
</protein>
<dbReference type="SUPFAM" id="SSF54523">
    <property type="entry name" value="Pili subunits"/>
    <property type="match status" value="1"/>
</dbReference>
<evidence type="ECO:0000256" key="2">
    <source>
        <dbReference type="ARBA" id="ARBA00021549"/>
    </source>
</evidence>
<dbReference type="InterPro" id="IPR002416">
    <property type="entry name" value="T2SS_protein-GspH"/>
</dbReference>
<keyword evidence="3" id="KW-1003">Cell membrane</keyword>
<organism evidence="11 12">
    <name type="scientific">Agitococcus lubricus</name>
    <dbReference type="NCBI Taxonomy" id="1077255"/>
    <lineage>
        <taxon>Bacteria</taxon>
        <taxon>Pseudomonadati</taxon>
        <taxon>Pseudomonadota</taxon>
        <taxon>Gammaproteobacteria</taxon>
        <taxon>Moraxellales</taxon>
        <taxon>Moraxellaceae</taxon>
        <taxon>Agitococcus</taxon>
    </lineage>
</organism>
<dbReference type="Proteomes" id="UP000244223">
    <property type="component" value="Unassembled WGS sequence"/>
</dbReference>
<dbReference type="AlphaFoldDB" id="A0A2T5IWJ9"/>
<proteinExistence type="predicted"/>
<sequence>MIIDMTTSRGFTLIEVLLVVLLIGIVSGIVLLAATPNDSSRLVANETERLADILALAIDESISDNEQIGVLIEETGYRFLSFDEKTRQWLPSTNSLLVDYELPSSLSIHINKQDNTKKMSLAKDSKKDVLQPQILLLSSGETSAVELELSAEDGSKQSLILNELGFIQLSTDSNEQQTQ</sequence>
<evidence type="ECO:0000256" key="10">
    <source>
        <dbReference type="SAM" id="Phobius"/>
    </source>
</evidence>
<evidence type="ECO:0000256" key="4">
    <source>
        <dbReference type="ARBA" id="ARBA00022481"/>
    </source>
</evidence>
<keyword evidence="12" id="KW-1185">Reference proteome</keyword>
<keyword evidence="6 10" id="KW-0812">Transmembrane</keyword>
<comment type="subcellular location">
    <subcellularLocation>
        <location evidence="1">Cell inner membrane</location>
        <topology evidence="1">Single-pass membrane protein</topology>
    </subcellularLocation>
</comment>
<name>A0A2T5IWJ9_9GAMM</name>
<evidence type="ECO:0000256" key="6">
    <source>
        <dbReference type="ARBA" id="ARBA00022692"/>
    </source>
</evidence>
<dbReference type="Pfam" id="PF07963">
    <property type="entry name" value="N_methyl"/>
    <property type="match status" value="1"/>
</dbReference>
<dbReference type="Gene3D" id="3.55.40.10">
    <property type="entry name" value="minor pseudopilin epsh domain"/>
    <property type="match status" value="1"/>
</dbReference>
<dbReference type="InterPro" id="IPR012902">
    <property type="entry name" value="N_methyl_site"/>
</dbReference>
<dbReference type="PROSITE" id="PS00409">
    <property type="entry name" value="PROKAR_NTER_METHYL"/>
    <property type="match status" value="1"/>
</dbReference>
<evidence type="ECO:0000256" key="1">
    <source>
        <dbReference type="ARBA" id="ARBA00004377"/>
    </source>
</evidence>
<keyword evidence="7 10" id="KW-1133">Transmembrane helix</keyword>
<evidence type="ECO:0000256" key="7">
    <source>
        <dbReference type="ARBA" id="ARBA00022989"/>
    </source>
</evidence>
<dbReference type="InterPro" id="IPR049875">
    <property type="entry name" value="TypeII_GspH"/>
</dbReference>
<reference evidence="11 12" key="1">
    <citation type="submission" date="2018-04" db="EMBL/GenBank/DDBJ databases">
        <title>Genomic Encyclopedia of Archaeal and Bacterial Type Strains, Phase II (KMG-II): from individual species to whole genera.</title>
        <authorList>
            <person name="Goeker M."/>
        </authorList>
    </citation>
    <scope>NUCLEOTIDE SEQUENCE [LARGE SCALE GENOMIC DNA]</scope>
    <source>
        <strain evidence="11 12">DSM 5822</strain>
    </source>
</reference>
<evidence type="ECO:0000256" key="3">
    <source>
        <dbReference type="ARBA" id="ARBA00022475"/>
    </source>
</evidence>
<evidence type="ECO:0000256" key="8">
    <source>
        <dbReference type="ARBA" id="ARBA00023136"/>
    </source>
</evidence>
<evidence type="ECO:0000313" key="11">
    <source>
        <dbReference type="EMBL" id="PTQ88281.1"/>
    </source>
</evidence>
<keyword evidence="5" id="KW-0997">Cell inner membrane</keyword>
<dbReference type="NCBIfam" id="TIGR01708">
    <property type="entry name" value="typeII_sec_gspH"/>
    <property type="match status" value="1"/>
</dbReference>
<accession>A0A2T5IWJ9</accession>
<dbReference type="PRINTS" id="PR00885">
    <property type="entry name" value="BCTERIALGSPH"/>
</dbReference>
<dbReference type="OrthoDB" id="5730913at2"/>
<dbReference type="InterPro" id="IPR045584">
    <property type="entry name" value="Pilin-like"/>
</dbReference>
<keyword evidence="4" id="KW-0488">Methylation</keyword>
<dbReference type="GO" id="GO:0005886">
    <property type="term" value="C:plasma membrane"/>
    <property type="evidence" value="ECO:0007669"/>
    <property type="project" value="UniProtKB-SubCell"/>
</dbReference>
<evidence type="ECO:0000313" key="12">
    <source>
        <dbReference type="Proteomes" id="UP000244223"/>
    </source>
</evidence>
<keyword evidence="8 10" id="KW-0472">Membrane</keyword>
<dbReference type="NCBIfam" id="TIGR02532">
    <property type="entry name" value="IV_pilin_GFxxxE"/>
    <property type="match status" value="1"/>
</dbReference>
<evidence type="ECO:0000256" key="9">
    <source>
        <dbReference type="ARBA" id="ARBA00030775"/>
    </source>
</evidence>
<gene>
    <name evidence="11" type="ORF">C8N29_11348</name>
</gene>
<feature type="transmembrane region" description="Helical" evidence="10">
    <location>
        <begin position="12"/>
        <end position="34"/>
    </location>
</feature>
<evidence type="ECO:0000256" key="5">
    <source>
        <dbReference type="ARBA" id="ARBA00022519"/>
    </source>
</evidence>
<comment type="caution">
    <text evidence="11">The sequence shown here is derived from an EMBL/GenBank/DDBJ whole genome shotgun (WGS) entry which is preliminary data.</text>
</comment>